<evidence type="ECO:0000313" key="2">
    <source>
        <dbReference type="Proteomes" id="UP000708208"/>
    </source>
</evidence>
<dbReference type="OrthoDB" id="43654at2759"/>
<gene>
    <name evidence="1" type="ORF">AFUS01_LOCUS22110</name>
</gene>
<reference evidence="1" key="1">
    <citation type="submission" date="2021-06" db="EMBL/GenBank/DDBJ databases">
        <authorList>
            <person name="Hodson N. C."/>
            <person name="Mongue J. A."/>
            <person name="Jaron S. K."/>
        </authorList>
    </citation>
    <scope>NUCLEOTIDE SEQUENCE</scope>
</reference>
<dbReference type="AlphaFoldDB" id="A0A8J2P753"/>
<proteinExistence type="predicted"/>
<protein>
    <submittedName>
        <fullName evidence="1">Uncharacterized protein</fullName>
    </submittedName>
</protein>
<dbReference type="Proteomes" id="UP000708208">
    <property type="component" value="Unassembled WGS sequence"/>
</dbReference>
<accession>A0A8J2P753</accession>
<evidence type="ECO:0000313" key="1">
    <source>
        <dbReference type="EMBL" id="CAG7733684.1"/>
    </source>
</evidence>
<keyword evidence="2" id="KW-1185">Reference proteome</keyword>
<comment type="caution">
    <text evidence="1">The sequence shown here is derived from an EMBL/GenBank/DDBJ whole genome shotgun (WGS) entry which is preliminary data.</text>
</comment>
<feature type="non-terminal residue" evidence="1">
    <location>
        <position position="1"/>
    </location>
</feature>
<sequence>SKTINKNKHFQGAFLKYIILIGVSSYLLPPRVHGYVEELDADLDEQSIIKRDDETDDTDITPEEEEITMIANTKVEGENSGAVTEKYVAEFNQTSSEYEFIIELTNEYYCDKYGSLHILCGLQENRTGMKYWERGVNDTEIDFITRFMVRLRKRLLHGKENKGDPGPLPKAARVRVLRWNQELQVIAQRLSSQCKSTLNTSIIMATDSSPQLRVNFAVSKDTINKPRWTQALMHWYNEVNRGEVTNDITFKNVNISPTHPIVTCRH</sequence>
<organism evidence="1 2">
    <name type="scientific">Allacma fusca</name>
    <dbReference type="NCBI Taxonomy" id="39272"/>
    <lineage>
        <taxon>Eukaryota</taxon>
        <taxon>Metazoa</taxon>
        <taxon>Ecdysozoa</taxon>
        <taxon>Arthropoda</taxon>
        <taxon>Hexapoda</taxon>
        <taxon>Collembola</taxon>
        <taxon>Symphypleona</taxon>
        <taxon>Sminthuridae</taxon>
        <taxon>Allacma</taxon>
    </lineage>
</organism>
<name>A0A8J2P753_9HEXA</name>
<dbReference type="EMBL" id="CAJVCH010253487">
    <property type="protein sequence ID" value="CAG7733684.1"/>
    <property type="molecule type" value="Genomic_DNA"/>
</dbReference>
<feature type="non-terminal residue" evidence="1">
    <location>
        <position position="266"/>
    </location>
</feature>